<feature type="domain" description="ANTAR" evidence="1">
    <location>
        <begin position="128"/>
        <end position="189"/>
    </location>
</feature>
<evidence type="ECO:0000313" key="3">
    <source>
        <dbReference type="Proteomes" id="UP000295301"/>
    </source>
</evidence>
<dbReference type="GO" id="GO:0003723">
    <property type="term" value="F:RNA binding"/>
    <property type="evidence" value="ECO:0007669"/>
    <property type="project" value="InterPro"/>
</dbReference>
<dbReference type="AlphaFoldDB" id="A0A4R5UR50"/>
<dbReference type="Proteomes" id="UP000295301">
    <property type="component" value="Unassembled WGS sequence"/>
</dbReference>
<dbReference type="OrthoDB" id="7366028at2"/>
<dbReference type="InterPro" id="IPR036388">
    <property type="entry name" value="WH-like_DNA-bd_sf"/>
</dbReference>
<dbReference type="InterPro" id="IPR049021">
    <property type="entry name" value="AmiR_N"/>
</dbReference>
<dbReference type="PROSITE" id="PS50921">
    <property type="entry name" value="ANTAR"/>
    <property type="match status" value="1"/>
</dbReference>
<dbReference type="InterPro" id="IPR005561">
    <property type="entry name" value="ANTAR"/>
</dbReference>
<comment type="caution">
    <text evidence="2">The sequence shown here is derived from an EMBL/GenBank/DDBJ whole genome shotgun (WGS) entry which is preliminary data.</text>
</comment>
<name>A0A4R5UR50_9RHOB</name>
<evidence type="ECO:0000313" key="2">
    <source>
        <dbReference type="EMBL" id="TDK41396.1"/>
    </source>
</evidence>
<dbReference type="Gene3D" id="3.40.50.2300">
    <property type="match status" value="1"/>
</dbReference>
<gene>
    <name evidence="2" type="ORF">E1832_22210</name>
</gene>
<dbReference type="RefSeq" id="WP_133361964.1">
    <property type="nucleotide sequence ID" value="NZ_SMUV01000074.1"/>
</dbReference>
<keyword evidence="3" id="KW-1185">Reference proteome</keyword>
<dbReference type="InterPro" id="IPR011006">
    <property type="entry name" value="CheY-like_superfamily"/>
</dbReference>
<accession>A0A4R5UR50</accession>
<dbReference type="Gene3D" id="1.10.10.10">
    <property type="entry name" value="Winged helix-like DNA-binding domain superfamily/Winged helix DNA-binding domain"/>
    <property type="match status" value="1"/>
</dbReference>
<protein>
    <submittedName>
        <fullName evidence="2">ANTAR domain-containing protein</fullName>
    </submittedName>
</protein>
<evidence type="ECO:0000259" key="1">
    <source>
        <dbReference type="PROSITE" id="PS50921"/>
    </source>
</evidence>
<dbReference type="PIRSF" id="PIRSF036382">
    <property type="entry name" value="RR_antiterm"/>
    <property type="match status" value="1"/>
</dbReference>
<dbReference type="EMBL" id="SMUV01000074">
    <property type="protein sequence ID" value="TDK41396.1"/>
    <property type="molecule type" value="Genomic_DNA"/>
</dbReference>
<organism evidence="2 3">
    <name type="scientific">Antarcticimicrobium luteum</name>
    <dbReference type="NCBI Taxonomy" id="2547397"/>
    <lineage>
        <taxon>Bacteria</taxon>
        <taxon>Pseudomonadati</taxon>
        <taxon>Pseudomonadota</taxon>
        <taxon>Alphaproteobacteria</taxon>
        <taxon>Rhodobacterales</taxon>
        <taxon>Paracoccaceae</taxon>
        <taxon>Antarcticimicrobium</taxon>
    </lineage>
</organism>
<dbReference type="Pfam" id="PF21332">
    <property type="entry name" value="AmiR_N"/>
    <property type="match status" value="1"/>
</dbReference>
<dbReference type="SMART" id="SM01012">
    <property type="entry name" value="ANTAR"/>
    <property type="match status" value="1"/>
</dbReference>
<reference evidence="2 3" key="1">
    <citation type="submission" date="2019-03" db="EMBL/GenBank/DDBJ databases">
        <title>Ruegeria lutea sp. nov., a novel strain, isolated from marine sediment, the Masan Bay, South Korea.</title>
        <authorList>
            <person name="Kim J."/>
            <person name="Kim D.-Y."/>
            <person name="Lee S.-S."/>
        </authorList>
    </citation>
    <scope>NUCLEOTIDE SEQUENCE [LARGE SCALE GENOMIC DNA]</scope>
    <source>
        <strain evidence="2 3">318-1</strain>
    </source>
</reference>
<dbReference type="Pfam" id="PF03861">
    <property type="entry name" value="ANTAR"/>
    <property type="match status" value="1"/>
</dbReference>
<sequence length="202" mass="22600">MKGPPRRILDDLRRARVLVIHPRDEDGTVLISQLRRLGCEVNAVWPLPAALPEGTDTVFISVEDTATDQAVQVFEGHDPAIIAVVTYESPTSLRAIYDLNAHGVMSKPLRPLGILTQFTLARYRHGYEARMTAKVRKLEDTLKGRRLVDRAIRLLVDEQGLAEDAAYRLLRDQATSERITMAAIAEDLIAAHETMRRLGLGR</sequence>
<dbReference type="SUPFAM" id="SSF52172">
    <property type="entry name" value="CheY-like"/>
    <property type="match status" value="1"/>
</dbReference>
<dbReference type="InterPro" id="IPR008327">
    <property type="entry name" value="Sig_transdc_resp-reg_antiterm"/>
</dbReference>
<proteinExistence type="predicted"/>